<keyword evidence="1" id="KW-1133">Transmembrane helix</keyword>
<dbReference type="Pfam" id="PF22669">
    <property type="entry name" value="Exo_endo_phos2"/>
    <property type="match status" value="1"/>
</dbReference>
<dbReference type="PANTHER" id="PTHR11200:SF300">
    <property type="entry name" value="TYPE II INOSITOL 1,4,5-TRISPHOSPHATE 5-PHOSPHATASE"/>
    <property type="match status" value="1"/>
</dbReference>
<dbReference type="SUPFAM" id="SSF56219">
    <property type="entry name" value="DNase I-like"/>
    <property type="match status" value="1"/>
</dbReference>
<dbReference type="InterPro" id="IPR018490">
    <property type="entry name" value="cNMP-bd_dom_sf"/>
</dbReference>
<dbReference type="Gene3D" id="2.60.120.10">
    <property type="entry name" value="Jelly Rolls"/>
    <property type="match status" value="1"/>
</dbReference>
<dbReference type="InterPro" id="IPR036691">
    <property type="entry name" value="Endo/exonu/phosph_ase_sf"/>
</dbReference>
<dbReference type="GO" id="GO:0004439">
    <property type="term" value="F:phosphatidylinositol-4,5-bisphosphate 5-phosphatase activity"/>
    <property type="evidence" value="ECO:0007669"/>
    <property type="project" value="TreeGrafter"/>
</dbReference>
<dbReference type="InterPro" id="IPR000300">
    <property type="entry name" value="IPPc"/>
</dbReference>
<protein>
    <recommendedName>
        <fullName evidence="2">Inositol polyphosphate-related phosphatase domain-containing protein</fullName>
    </recommendedName>
</protein>
<dbReference type="Proteomes" id="UP000008312">
    <property type="component" value="Unassembled WGS sequence"/>
</dbReference>
<evidence type="ECO:0000313" key="4">
    <source>
        <dbReference type="Proteomes" id="UP000008312"/>
    </source>
</evidence>
<dbReference type="InterPro" id="IPR046985">
    <property type="entry name" value="IP5"/>
</dbReference>
<proteinExistence type="predicted"/>
<dbReference type="PANTHER" id="PTHR11200">
    <property type="entry name" value="INOSITOL 5-PHOSPHATASE"/>
    <property type="match status" value="1"/>
</dbReference>
<dbReference type="Pfam" id="PF00027">
    <property type="entry name" value="cNMP_binding"/>
    <property type="match status" value="1"/>
</dbReference>
<evidence type="ECO:0000259" key="2">
    <source>
        <dbReference type="SMART" id="SM00128"/>
    </source>
</evidence>
<keyword evidence="1" id="KW-0812">Transmembrane</keyword>
<organism evidence="3">
    <name type="scientific">Blastocystis hominis</name>
    <dbReference type="NCBI Taxonomy" id="12968"/>
    <lineage>
        <taxon>Eukaryota</taxon>
        <taxon>Sar</taxon>
        <taxon>Stramenopiles</taxon>
        <taxon>Bigyra</taxon>
        <taxon>Opalozoa</taxon>
        <taxon>Opalinata</taxon>
        <taxon>Blastocystidae</taxon>
        <taxon>Blastocystis</taxon>
    </lineage>
</organism>
<feature type="domain" description="Inositol polyphosphate-related phosphatase" evidence="2">
    <location>
        <begin position="1"/>
        <end position="332"/>
    </location>
</feature>
<dbReference type="EMBL" id="FN668639">
    <property type="protein sequence ID" value="CBK20963.2"/>
    <property type="molecule type" value="Genomic_DNA"/>
</dbReference>
<keyword evidence="4" id="KW-1185">Reference proteome</keyword>
<dbReference type="GeneID" id="24922342"/>
<dbReference type="InterPro" id="IPR014710">
    <property type="entry name" value="RmlC-like_jellyroll"/>
</dbReference>
<evidence type="ECO:0000313" key="3">
    <source>
        <dbReference type="EMBL" id="CBK20963.2"/>
    </source>
</evidence>
<dbReference type="Gene3D" id="3.60.10.10">
    <property type="entry name" value="Endonuclease/exonuclease/phosphatase"/>
    <property type="match status" value="1"/>
</dbReference>
<evidence type="ECO:0000256" key="1">
    <source>
        <dbReference type="SAM" id="Phobius"/>
    </source>
</evidence>
<reference evidence="3" key="1">
    <citation type="submission" date="2010-02" db="EMBL/GenBank/DDBJ databases">
        <title>Sequencing and annotation of the Blastocystis hominis genome.</title>
        <authorList>
            <person name="Wincker P."/>
        </authorList>
    </citation>
    <scope>NUCLEOTIDE SEQUENCE</scope>
    <source>
        <strain evidence="3">Singapore isolate B</strain>
    </source>
</reference>
<dbReference type="RefSeq" id="XP_012895011.1">
    <property type="nucleotide sequence ID" value="XM_013039557.1"/>
</dbReference>
<keyword evidence="1" id="KW-0472">Membrane</keyword>
<dbReference type="SUPFAM" id="SSF51206">
    <property type="entry name" value="cAMP-binding domain-like"/>
    <property type="match status" value="1"/>
</dbReference>
<sequence length="556" mass="61854">MGECEPPYNIEEWIPHFFDLIAVGVEECMHLPELETRINGVIGSDYVSITEKVGSTRREVGFHGYIALIVLLFCLFSMQLFVKIDLIQCGLIPFHDITTKSLALGANLVITRAGNKGGVHIRCPLNVNSWNDSLSDNTHIDFICCHLASDQNGVSKLEKRNADAVALVDAFVKSDDSGIVFLMGDLNYRITMDPETCLQHIHNFVGLHNKESQAALLDNDQLLPSLSMGVSFPGFQELDLPSFAPTYKKYKGDLGNPGDYSDLTRVANSYEWRMKGDNTQRTPSYTDRILVRTDSVPDARVFVYQYDAVRRIGDSDHFPVAGAVLLRMGPSAQKCPIPKMVPFRSTPHNQLIPAVDSATALSNISRCLFFRFCVNSRGKLRPISESDVSTLLRFFSFSLIRSNTVLLREGDTSNASLMVLVRGSIQCVNEAYEIGVMQKGDWLGGEAILQEACYYSAIALTDCVALTLSDHALKQMQTTAPLLAMSLKRLLKGQSITALLSILDGLISDFDQNAVSTFLPFVRRRSLCFAHSSKPCARTAGKCWLRLEPIWRQRFT</sequence>
<name>D8LXG8_BLAHO</name>
<dbReference type="GO" id="GO:0046856">
    <property type="term" value="P:phosphatidylinositol dephosphorylation"/>
    <property type="evidence" value="ECO:0007669"/>
    <property type="project" value="InterPro"/>
</dbReference>
<dbReference type="AlphaFoldDB" id="D8LXG8"/>
<gene>
    <name evidence="3" type="ORF">GSBLH_T00006217001</name>
</gene>
<dbReference type="InterPro" id="IPR000595">
    <property type="entry name" value="cNMP-bd_dom"/>
</dbReference>
<dbReference type="OrthoDB" id="191103at2759"/>
<dbReference type="InParanoid" id="D8LXG8"/>
<accession>D8LXG8</accession>
<dbReference type="SMART" id="SM00128">
    <property type="entry name" value="IPPc"/>
    <property type="match status" value="1"/>
</dbReference>
<feature type="transmembrane region" description="Helical" evidence="1">
    <location>
        <begin position="62"/>
        <end position="82"/>
    </location>
</feature>
<dbReference type="CDD" id="cd00038">
    <property type="entry name" value="CAP_ED"/>
    <property type="match status" value="1"/>
</dbReference>